<evidence type="ECO:0000256" key="7">
    <source>
        <dbReference type="ARBA" id="ARBA00023033"/>
    </source>
</evidence>
<dbReference type="GO" id="GO:0016705">
    <property type="term" value="F:oxidoreductase activity, acting on paired donors, with incorporation or reduction of molecular oxygen"/>
    <property type="evidence" value="ECO:0007669"/>
    <property type="project" value="InterPro"/>
</dbReference>
<gene>
    <name evidence="11" type="ORF">KI387_017713</name>
</gene>
<comment type="cofactor">
    <cofactor evidence="9">
        <name>heme</name>
        <dbReference type="ChEBI" id="CHEBI:30413"/>
    </cofactor>
</comment>
<organism evidence="11 12">
    <name type="scientific">Taxus chinensis</name>
    <name type="common">Chinese yew</name>
    <name type="synonym">Taxus wallichiana var. chinensis</name>
    <dbReference type="NCBI Taxonomy" id="29808"/>
    <lineage>
        <taxon>Eukaryota</taxon>
        <taxon>Viridiplantae</taxon>
        <taxon>Streptophyta</taxon>
        <taxon>Embryophyta</taxon>
        <taxon>Tracheophyta</taxon>
        <taxon>Spermatophyta</taxon>
        <taxon>Pinopsida</taxon>
        <taxon>Pinidae</taxon>
        <taxon>Conifers II</taxon>
        <taxon>Cupressales</taxon>
        <taxon>Taxaceae</taxon>
        <taxon>Taxus</taxon>
    </lineage>
</organism>
<feature type="non-terminal residue" evidence="11">
    <location>
        <position position="77"/>
    </location>
</feature>
<proteinExistence type="inferred from homology"/>
<dbReference type="PROSITE" id="PS00086">
    <property type="entry name" value="CYTOCHROME_P450"/>
    <property type="match status" value="1"/>
</dbReference>
<evidence type="ECO:0008006" key="13">
    <source>
        <dbReference type="Google" id="ProtNLM"/>
    </source>
</evidence>
<evidence type="ECO:0000313" key="11">
    <source>
        <dbReference type="EMBL" id="KAH9323074.1"/>
    </source>
</evidence>
<dbReference type="GO" id="GO:0042617">
    <property type="term" value="P:paclitaxel biosynthetic process"/>
    <property type="evidence" value="ECO:0007669"/>
    <property type="project" value="UniProtKB-KW"/>
</dbReference>
<reference evidence="11 12" key="1">
    <citation type="journal article" date="2021" name="Nat. Plants">
        <title>The Taxus genome provides insights into paclitaxel biosynthesis.</title>
        <authorList>
            <person name="Xiong X."/>
            <person name="Gou J."/>
            <person name="Liao Q."/>
            <person name="Li Y."/>
            <person name="Zhou Q."/>
            <person name="Bi G."/>
            <person name="Li C."/>
            <person name="Du R."/>
            <person name="Wang X."/>
            <person name="Sun T."/>
            <person name="Guo L."/>
            <person name="Liang H."/>
            <person name="Lu P."/>
            <person name="Wu Y."/>
            <person name="Zhang Z."/>
            <person name="Ro D.K."/>
            <person name="Shang Y."/>
            <person name="Huang S."/>
            <person name="Yan J."/>
        </authorList>
    </citation>
    <scope>NUCLEOTIDE SEQUENCE [LARGE SCALE GENOMIC DNA]</scope>
    <source>
        <strain evidence="11">Ta-2019</strain>
    </source>
</reference>
<evidence type="ECO:0000256" key="6">
    <source>
        <dbReference type="ARBA" id="ARBA00023004"/>
    </source>
</evidence>
<sequence length="77" mass="8892">MLWQTSTTRGDDEVFKQPNKFDPSHFDDKIPPFIFVPFGGGTRLCPGSNFSKLQAVIFMQFLTSKYKWSLMIPDEKT</sequence>
<evidence type="ECO:0000256" key="9">
    <source>
        <dbReference type="PIRSR" id="PIRSR602401-1"/>
    </source>
</evidence>
<dbReference type="AlphaFoldDB" id="A0AA38LG32"/>
<evidence type="ECO:0000256" key="3">
    <source>
        <dbReference type="ARBA" id="ARBA00022617"/>
    </source>
</evidence>
<keyword evidence="8" id="KW-0876">Taxol biosynthesis</keyword>
<dbReference type="GO" id="GO:0004497">
    <property type="term" value="F:monooxygenase activity"/>
    <property type="evidence" value="ECO:0007669"/>
    <property type="project" value="UniProtKB-KW"/>
</dbReference>
<comment type="pathway">
    <text evidence="1">Alkaloid biosynthesis; taxol biosynthesis.</text>
</comment>
<dbReference type="PRINTS" id="PR00463">
    <property type="entry name" value="EP450I"/>
</dbReference>
<name>A0AA38LG32_TAXCH</name>
<dbReference type="Proteomes" id="UP000824469">
    <property type="component" value="Unassembled WGS sequence"/>
</dbReference>
<evidence type="ECO:0000256" key="4">
    <source>
        <dbReference type="ARBA" id="ARBA00022723"/>
    </source>
</evidence>
<keyword evidence="12" id="KW-1185">Reference proteome</keyword>
<keyword evidence="5 10" id="KW-0560">Oxidoreductase</keyword>
<evidence type="ECO:0000256" key="10">
    <source>
        <dbReference type="RuleBase" id="RU000461"/>
    </source>
</evidence>
<accession>A0AA38LG32</accession>
<dbReference type="EMBL" id="JAHRHJ020000003">
    <property type="protein sequence ID" value="KAH9323074.1"/>
    <property type="molecule type" value="Genomic_DNA"/>
</dbReference>
<dbReference type="GO" id="GO:0005506">
    <property type="term" value="F:iron ion binding"/>
    <property type="evidence" value="ECO:0007669"/>
    <property type="project" value="InterPro"/>
</dbReference>
<protein>
    <recommendedName>
        <fullName evidence="13">Cytochrome P450</fullName>
    </recommendedName>
</protein>
<dbReference type="GO" id="GO:0020037">
    <property type="term" value="F:heme binding"/>
    <property type="evidence" value="ECO:0007669"/>
    <property type="project" value="InterPro"/>
</dbReference>
<feature type="binding site" description="axial binding residue" evidence="9">
    <location>
        <position position="45"/>
    </location>
    <ligand>
        <name>heme</name>
        <dbReference type="ChEBI" id="CHEBI:30413"/>
    </ligand>
    <ligandPart>
        <name>Fe</name>
        <dbReference type="ChEBI" id="CHEBI:18248"/>
    </ligandPart>
</feature>
<keyword evidence="3 9" id="KW-0349">Heme</keyword>
<keyword evidence="4 9" id="KW-0479">Metal-binding</keyword>
<comment type="similarity">
    <text evidence="2 10">Belongs to the cytochrome P450 family.</text>
</comment>
<dbReference type="InterPro" id="IPR001128">
    <property type="entry name" value="Cyt_P450"/>
</dbReference>
<evidence type="ECO:0000256" key="8">
    <source>
        <dbReference type="ARBA" id="ARBA00023059"/>
    </source>
</evidence>
<evidence type="ECO:0000256" key="5">
    <source>
        <dbReference type="ARBA" id="ARBA00023002"/>
    </source>
</evidence>
<dbReference type="SUPFAM" id="SSF48264">
    <property type="entry name" value="Cytochrome P450"/>
    <property type="match status" value="1"/>
</dbReference>
<evidence type="ECO:0000256" key="1">
    <source>
        <dbReference type="ARBA" id="ARBA00005122"/>
    </source>
</evidence>
<dbReference type="Pfam" id="PF00067">
    <property type="entry name" value="p450"/>
    <property type="match status" value="1"/>
</dbReference>
<dbReference type="Gene3D" id="1.10.630.10">
    <property type="entry name" value="Cytochrome P450"/>
    <property type="match status" value="1"/>
</dbReference>
<dbReference type="InterPro" id="IPR017972">
    <property type="entry name" value="Cyt_P450_CS"/>
</dbReference>
<dbReference type="GO" id="GO:0016125">
    <property type="term" value="P:sterol metabolic process"/>
    <property type="evidence" value="ECO:0007669"/>
    <property type="project" value="TreeGrafter"/>
</dbReference>
<dbReference type="PANTHER" id="PTHR24286:SF384">
    <property type="entry name" value="P450, PUTATIVE (EUROFUNG)-RELATED"/>
    <property type="match status" value="1"/>
</dbReference>
<keyword evidence="7 10" id="KW-0503">Monooxygenase</keyword>
<dbReference type="InterPro" id="IPR036396">
    <property type="entry name" value="Cyt_P450_sf"/>
</dbReference>
<dbReference type="InterPro" id="IPR002401">
    <property type="entry name" value="Cyt_P450_E_grp-I"/>
</dbReference>
<keyword evidence="6 9" id="KW-0408">Iron</keyword>
<evidence type="ECO:0000313" key="12">
    <source>
        <dbReference type="Proteomes" id="UP000824469"/>
    </source>
</evidence>
<dbReference type="OMA" id="CDMFYNW"/>
<evidence type="ECO:0000256" key="2">
    <source>
        <dbReference type="ARBA" id="ARBA00010617"/>
    </source>
</evidence>
<comment type="caution">
    <text evidence="11">The sequence shown here is derived from an EMBL/GenBank/DDBJ whole genome shotgun (WGS) entry which is preliminary data.</text>
</comment>
<dbReference type="PANTHER" id="PTHR24286">
    <property type="entry name" value="CYTOCHROME P450 26"/>
    <property type="match status" value="1"/>
</dbReference>